<keyword evidence="3" id="KW-1185">Reference proteome</keyword>
<gene>
    <name evidence="2" type="ORF">C6Y53_01975</name>
</gene>
<feature type="transmembrane region" description="Helical" evidence="1">
    <location>
        <begin position="20"/>
        <end position="40"/>
    </location>
</feature>
<dbReference type="Proteomes" id="UP000237655">
    <property type="component" value="Chromosome"/>
</dbReference>
<name>A0A2S0ML42_9RHOB</name>
<keyword evidence="1" id="KW-0472">Membrane</keyword>
<evidence type="ECO:0000313" key="3">
    <source>
        <dbReference type="Proteomes" id="UP000237655"/>
    </source>
</evidence>
<keyword evidence="1" id="KW-0812">Transmembrane</keyword>
<evidence type="ECO:0000256" key="1">
    <source>
        <dbReference type="SAM" id="Phobius"/>
    </source>
</evidence>
<sequence>MGDAPLTMTRLAGLVRDGLVIGGAVSTILSAIAIVLWSGFSPRLWAMVGRELGLANLATVENVTRVQDGLQQLRADVQRIAGEDRVLQILPGRSFVREPVYVGDTATGVFFMRRTEAGASCIYIQGIAVFEDETGARLSGSMLPPQRQLTTETSRMIIEFDLPAALQPGRIVMHMELQYRCAGAVRFERTDPLIFRLLEREEQ</sequence>
<accession>A0A2S0ML42</accession>
<protein>
    <submittedName>
        <fullName evidence="2">Uncharacterized protein</fullName>
    </submittedName>
</protein>
<keyword evidence="1" id="KW-1133">Transmembrane helix</keyword>
<dbReference type="EMBL" id="CP027665">
    <property type="protein sequence ID" value="AVO36586.2"/>
    <property type="molecule type" value="Genomic_DNA"/>
</dbReference>
<evidence type="ECO:0000313" key="2">
    <source>
        <dbReference type="EMBL" id="AVO36586.2"/>
    </source>
</evidence>
<dbReference type="AlphaFoldDB" id="A0A2S0ML42"/>
<reference evidence="3" key="1">
    <citation type="submission" date="2018-03" db="EMBL/GenBank/DDBJ databases">
        <title>Genomic analysis of the strain SH-1 isolated from shrimp intestine.</title>
        <authorList>
            <person name="Kim Y.-S."/>
            <person name="Kim S.-E."/>
            <person name="Kim K.-H."/>
        </authorList>
    </citation>
    <scope>NUCLEOTIDE SEQUENCE [LARGE SCALE GENOMIC DNA]</scope>
    <source>
        <strain evidence="3">SH-1</strain>
    </source>
</reference>
<proteinExistence type="predicted"/>
<organism evidence="2 3">
    <name type="scientific">Pukyongiella litopenaei</name>
    <dbReference type="NCBI Taxonomy" id="2605946"/>
    <lineage>
        <taxon>Bacteria</taxon>
        <taxon>Pseudomonadati</taxon>
        <taxon>Pseudomonadota</taxon>
        <taxon>Alphaproteobacteria</taxon>
        <taxon>Rhodobacterales</taxon>
        <taxon>Paracoccaceae</taxon>
        <taxon>Pukyongiella</taxon>
    </lineage>
</organism>
<dbReference type="RefSeq" id="WP_149615435.1">
    <property type="nucleotide sequence ID" value="NZ_CP027665.1"/>
</dbReference>
<dbReference type="KEGG" id="thas:C6Y53_01975"/>